<sequence length="309" mass="33525">MRATRLRRTATVLLTAALGALPACSAAPAPDRPTAPPTTSSGPAPDTVHRVALRGAVNVRDLGGYRTRDGHHVRYGRVFRADGLGKLTPADGAKLTGLGLRTVVDLRVPAEIARDGADRLPRGLEPVSRPVPDRRLNDTTNEALGSKDPDTQRKLLGGGRAERLMRATYRSFVTDAQSRRQFAATLRDLADGRGAPLLFHCTAGKDRTGWLSYVLLRAVGVPEATATRDYLLSNDLRAAADRRTRAGLKESGRMREPDLLTPLLAVREDYLQAAVDRARQDYGGLDGYLTEGLGLDSRTLARLRSRLVH</sequence>
<keyword evidence="6" id="KW-1185">Reference proteome</keyword>
<evidence type="ECO:0000256" key="2">
    <source>
        <dbReference type="SAM" id="MobiDB-lite"/>
    </source>
</evidence>
<feature type="compositionally biased region" description="Low complexity" evidence="2">
    <location>
        <begin position="37"/>
        <end position="46"/>
    </location>
</feature>
<dbReference type="PANTHER" id="PTHR31126:SF1">
    <property type="entry name" value="TYROSINE SPECIFIC PROTEIN PHOSPHATASES DOMAIN-CONTAINING PROTEIN"/>
    <property type="match status" value="1"/>
</dbReference>
<feature type="region of interest" description="Disordered" evidence="2">
    <location>
        <begin position="119"/>
        <end position="150"/>
    </location>
</feature>
<evidence type="ECO:0000256" key="1">
    <source>
        <dbReference type="ARBA" id="ARBA00009580"/>
    </source>
</evidence>
<feature type="region of interest" description="Disordered" evidence="2">
    <location>
        <begin position="24"/>
        <end position="47"/>
    </location>
</feature>
<dbReference type="InterPro" id="IPR029021">
    <property type="entry name" value="Prot-tyrosine_phosphatase-like"/>
</dbReference>
<dbReference type="RefSeq" id="WP_346099642.1">
    <property type="nucleotide sequence ID" value="NZ_BAAABY010000055.1"/>
</dbReference>
<dbReference type="InterPro" id="IPR000387">
    <property type="entry name" value="Tyr_Pase_dom"/>
</dbReference>
<evidence type="ECO:0000313" key="5">
    <source>
        <dbReference type="EMBL" id="GAA0495701.1"/>
    </source>
</evidence>
<dbReference type="InterPro" id="IPR016130">
    <property type="entry name" value="Tyr_Pase_AS"/>
</dbReference>
<reference evidence="5 6" key="1">
    <citation type="journal article" date="2019" name="Int. J. Syst. Evol. Microbiol.">
        <title>The Global Catalogue of Microorganisms (GCM) 10K type strain sequencing project: providing services to taxonomists for standard genome sequencing and annotation.</title>
        <authorList>
            <consortium name="The Broad Institute Genomics Platform"/>
            <consortium name="The Broad Institute Genome Sequencing Center for Infectious Disease"/>
            <person name="Wu L."/>
            <person name="Ma J."/>
        </authorList>
    </citation>
    <scope>NUCLEOTIDE SEQUENCE [LARGE SCALE GENOMIC DNA]</scope>
    <source>
        <strain evidence="5 6">JCM 4805</strain>
    </source>
</reference>
<dbReference type="Proteomes" id="UP001500909">
    <property type="component" value="Unassembled WGS sequence"/>
</dbReference>
<gene>
    <name evidence="5" type="ORF">GCM10010361_71380</name>
</gene>
<proteinExistence type="inferred from homology"/>
<dbReference type="InterPro" id="IPR026893">
    <property type="entry name" value="Tyr/Ser_Pase_IphP-type"/>
</dbReference>
<dbReference type="Gene3D" id="3.90.190.10">
    <property type="entry name" value="Protein tyrosine phosphatase superfamily"/>
    <property type="match status" value="1"/>
</dbReference>
<organism evidence="5 6">
    <name type="scientific">Streptomyces olivaceiscleroticus</name>
    <dbReference type="NCBI Taxonomy" id="68245"/>
    <lineage>
        <taxon>Bacteria</taxon>
        <taxon>Bacillati</taxon>
        <taxon>Actinomycetota</taxon>
        <taxon>Actinomycetes</taxon>
        <taxon>Kitasatosporales</taxon>
        <taxon>Streptomycetaceae</taxon>
        <taxon>Streptomyces</taxon>
    </lineage>
</organism>
<evidence type="ECO:0000313" key="6">
    <source>
        <dbReference type="Proteomes" id="UP001500909"/>
    </source>
</evidence>
<protein>
    <recommendedName>
        <fullName evidence="4">Tyrosine specific protein phosphatases domain-containing protein</fullName>
    </recommendedName>
</protein>
<evidence type="ECO:0000256" key="3">
    <source>
        <dbReference type="SAM" id="SignalP"/>
    </source>
</evidence>
<evidence type="ECO:0000259" key="4">
    <source>
        <dbReference type="PROSITE" id="PS50056"/>
    </source>
</evidence>
<dbReference type="Pfam" id="PF13350">
    <property type="entry name" value="Y_phosphatase3"/>
    <property type="match status" value="1"/>
</dbReference>
<feature type="chain" id="PRO_5045161563" description="Tyrosine specific protein phosphatases domain-containing protein" evidence="3">
    <location>
        <begin position="26"/>
        <end position="309"/>
    </location>
</feature>
<dbReference type="PROSITE" id="PS00383">
    <property type="entry name" value="TYR_PHOSPHATASE_1"/>
    <property type="match status" value="1"/>
</dbReference>
<feature type="domain" description="Tyrosine specific protein phosphatases" evidence="4">
    <location>
        <begin position="180"/>
        <end position="209"/>
    </location>
</feature>
<name>A0ABN1BEK2_9ACTN</name>
<dbReference type="SUPFAM" id="SSF52799">
    <property type="entry name" value="(Phosphotyrosine protein) phosphatases II"/>
    <property type="match status" value="1"/>
</dbReference>
<dbReference type="PANTHER" id="PTHR31126">
    <property type="entry name" value="TYROSINE-PROTEIN PHOSPHATASE"/>
    <property type="match status" value="1"/>
</dbReference>
<keyword evidence="3" id="KW-0732">Signal</keyword>
<feature type="signal peptide" evidence="3">
    <location>
        <begin position="1"/>
        <end position="25"/>
    </location>
</feature>
<comment type="caution">
    <text evidence="5">The sequence shown here is derived from an EMBL/GenBank/DDBJ whole genome shotgun (WGS) entry which is preliminary data.</text>
</comment>
<comment type="similarity">
    <text evidence="1">Belongs to the protein-tyrosine phosphatase family.</text>
</comment>
<dbReference type="EMBL" id="BAAABY010000055">
    <property type="protein sequence ID" value="GAA0495701.1"/>
    <property type="molecule type" value="Genomic_DNA"/>
</dbReference>
<dbReference type="PROSITE" id="PS50056">
    <property type="entry name" value="TYR_PHOSPHATASE_2"/>
    <property type="match status" value="1"/>
</dbReference>
<accession>A0ABN1BEK2</accession>